<gene>
    <name evidence="1" type="ORF">TH5_24040</name>
</gene>
<evidence type="ECO:0000313" key="1">
    <source>
        <dbReference type="EMBL" id="RCK03715.1"/>
    </source>
</evidence>
<proteinExistence type="predicted"/>
<organism evidence="1 2">
    <name type="scientific">Thalassospira xianhensis MCCC 1A02616</name>
    <dbReference type="NCBI Taxonomy" id="1177929"/>
    <lineage>
        <taxon>Bacteria</taxon>
        <taxon>Pseudomonadati</taxon>
        <taxon>Pseudomonadota</taxon>
        <taxon>Alphaproteobacteria</taxon>
        <taxon>Rhodospirillales</taxon>
        <taxon>Thalassospiraceae</taxon>
        <taxon>Thalassospira</taxon>
    </lineage>
</organism>
<evidence type="ECO:0000313" key="2">
    <source>
        <dbReference type="Proteomes" id="UP000252419"/>
    </source>
</evidence>
<reference evidence="1 2" key="1">
    <citation type="submission" date="2014-07" db="EMBL/GenBank/DDBJ databases">
        <title>Draft genome sequence of Thalassospira xianhensis P-4 (MCCC 1A02616).</title>
        <authorList>
            <person name="Lai Q."/>
            <person name="Shao Z."/>
        </authorList>
    </citation>
    <scope>NUCLEOTIDE SEQUENCE [LARGE SCALE GENOMIC DNA]</scope>
    <source>
        <strain evidence="1 2">MCCC 1A02616</strain>
    </source>
</reference>
<sequence length="73" mass="7873">MIDPSLSFDGSAFLDGIGKAGKPDDFILTFLLTETVWGRRFCGSFKRDGGAKNARCLVKQVTSCGKLDQSIAN</sequence>
<name>A0A367U5X9_9PROT</name>
<accession>A0A367U5X9</accession>
<protein>
    <submittedName>
        <fullName evidence="1">Uncharacterized protein</fullName>
    </submittedName>
</protein>
<comment type="caution">
    <text evidence="1">The sequence shown here is derived from an EMBL/GenBank/DDBJ whole genome shotgun (WGS) entry which is preliminary data.</text>
</comment>
<dbReference type="Proteomes" id="UP000252419">
    <property type="component" value="Unassembled WGS sequence"/>
</dbReference>
<dbReference type="AlphaFoldDB" id="A0A367U5X9"/>
<dbReference type="EMBL" id="JPWA01000050">
    <property type="protein sequence ID" value="RCK03715.1"/>
    <property type="molecule type" value="Genomic_DNA"/>
</dbReference>
<keyword evidence="2" id="KW-1185">Reference proteome</keyword>